<keyword evidence="3" id="KW-1185">Reference proteome</keyword>
<comment type="caution">
    <text evidence="2">The sequence shown here is derived from an EMBL/GenBank/DDBJ whole genome shotgun (WGS) entry which is preliminary data.</text>
</comment>
<dbReference type="EMBL" id="JARKIB010000566">
    <property type="protein sequence ID" value="KAJ7699768.1"/>
    <property type="molecule type" value="Genomic_DNA"/>
</dbReference>
<protein>
    <submittedName>
        <fullName evidence="2">Uncharacterized protein</fullName>
    </submittedName>
</protein>
<accession>A0AAD7DV04</accession>
<evidence type="ECO:0000313" key="2">
    <source>
        <dbReference type="EMBL" id="KAJ7699768.1"/>
    </source>
</evidence>
<gene>
    <name evidence="2" type="ORF">B0H16DRAFT_1749295</name>
</gene>
<dbReference type="Proteomes" id="UP001215598">
    <property type="component" value="Unassembled WGS sequence"/>
</dbReference>
<organism evidence="2 3">
    <name type="scientific">Mycena metata</name>
    <dbReference type="NCBI Taxonomy" id="1033252"/>
    <lineage>
        <taxon>Eukaryota</taxon>
        <taxon>Fungi</taxon>
        <taxon>Dikarya</taxon>
        <taxon>Basidiomycota</taxon>
        <taxon>Agaricomycotina</taxon>
        <taxon>Agaricomycetes</taxon>
        <taxon>Agaricomycetidae</taxon>
        <taxon>Agaricales</taxon>
        <taxon>Marasmiineae</taxon>
        <taxon>Mycenaceae</taxon>
        <taxon>Mycena</taxon>
    </lineage>
</organism>
<feature type="region of interest" description="Disordered" evidence="1">
    <location>
        <begin position="173"/>
        <end position="210"/>
    </location>
</feature>
<evidence type="ECO:0000313" key="3">
    <source>
        <dbReference type="Proteomes" id="UP001215598"/>
    </source>
</evidence>
<sequence length="210" mass="22641">MPAPFDYAYHHLSANPNSNPNASFLEISTTAPPPFNASQANLAGSHTLTHLLTYSIYTRIPAFPAARSHRQRQRKSNKAKGAYLHVGFSSPMNAACITRRGFRALQCAGSAFAPPSASLSLPHPVLSLARARPTLPLSTPIRLSPSHRQYRVYVAPAAAAHGLLRWRNAQRSWTPVSSSPSPSPSSPPFPTPARARALPHRARTRACAAA</sequence>
<name>A0AAD7DV04_9AGAR</name>
<proteinExistence type="predicted"/>
<dbReference type="AlphaFoldDB" id="A0AAD7DV04"/>
<evidence type="ECO:0000256" key="1">
    <source>
        <dbReference type="SAM" id="MobiDB-lite"/>
    </source>
</evidence>
<reference evidence="2" key="1">
    <citation type="submission" date="2023-03" db="EMBL/GenBank/DDBJ databases">
        <title>Massive genome expansion in bonnet fungi (Mycena s.s.) driven by repeated elements and novel gene families across ecological guilds.</title>
        <authorList>
            <consortium name="Lawrence Berkeley National Laboratory"/>
            <person name="Harder C.B."/>
            <person name="Miyauchi S."/>
            <person name="Viragh M."/>
            <person name="Kuo A."/>
            <person name="Thoen E."/>
            <person name="Andreopoulos B."/>
            <person name="Lu D."/>
            <person name="Skrede I."/>
            <person name="Drula E."/>
            <person name="Henrissat B."/>
            <person name="Morin E."/>
            <person name="Kohler A."/>
            <person name="Barry K."/>
            <person name="LaButti K."/>
            <person name="Morin E."/>
            <person name="Salamov A."/>
            <person name="Lipzen A."/>
            <person name="Mereny Z."/>
            <person name="Hegedus B."/>
            <person name="Baldrian P."/>
            <person name="Stursova M."/>
            <person name="Weitz H."/>
            <person name="Taylor A."/>
            <person name="Grigoriev I.V."/>
            <person name="Nagy L.G."/>
            <person name="Martin F."/>
            <person name="Kauserud H."/>
        </authorList>
    </citation>
    <scope>NUCLEOTIDE SEQUENCE</scope>
    <source>
        <strain evidence="2">CBHHK182m</strain>
    </source>
</reference>
<feature type="compositionally biased region" description="Pro residues" evidence="1">
    <location>
        <begin position="181"/>
        <end position="191"/>
    </location>
</feature>